<dbReference type="EMBL" id="CM016560">
    <property type="protein sequence ID" value="TKV90788.1"/>
    <property type="molecule type" value="Genomic_DNA"/>
</dbReference>
<dbReference type="Pfam" id="PF07762">
    <property type="entry name" value="DUF1618"/>
    <property type="match status" value="1"/>
</dbReference>
<feature type="domain" description="DUF1618" evidence="1">
    <location>
        <begin position="128"/>
        <end position="254"/>
    </location>
</feature>
<dbReference type="AlphaFoldDB" id="A0A4U6SRY3"/>
<dbReference type="InterPro" id="IPR011676">
    <property type="entry name" value="DUF1618"/>
</dbReference>
<evidence type="ECO:0000259" key="1">
    <source>
        <dbReference type="Pfam" id="PF07762"/>
    </source>
</evidence>
<proteinExistence type="predicted"/>
<name>A0A4U6SRY3_SETVI</name>
<evidence type="ECO:0000313" key="3">
    <source>
        <dbReference type="Proteomes" id="UP000298652"/>
    </source>
</evidence>
<dbReference type="Proteomes" id="UP000298652">
    <property type="component" value="Chromosome 9"/>
</dbReference>
<dbReference type="PANTHER" id="PTHR33086:SF54">
    <property type="entry name" value="DUF1618 DOMAIN-CONTAINING PROTEIN"/>
    <property type="match status" value="1"/>
</dbReference>
<accession>A0A4U6SRY3</accession>
<dbReference type="Gramene" id="TKV90788">
    <property type="protein sequence ID" value="TKV90788"/>
    <property type="gene ID" value="SEVIR_9G051900v2"/>
</dbReference>
<keyword evidence="3" id="KW-1185">Reference proteome</keyword>
<organism evidence="2 3">
    <name type="scientific">Setaria viridis</name>
    <name type="common">Green bristlegrass</name>
    <name type="synonym">Setaria italica subsp. viridis</name>
    <dbReference type="NCBI Taxonomy" id="4556"/>
    <lineage>
        <taxon>Eukaryota</taxon>
        <taxon>Viridiplantae</taxon>
        <taxon>Streptophyta</taxon>
        <taxon>Embryophyta</taxon>
        <taxon>Tracheophyta</taxon>
        <taxon>Spermatophyta</taxon>
        <taxon>Magnoliopsida</taxon>
        <taxon>Liliopsida</taxon>
        <taxon>Poales</taxon>
        <taxon>Poaceae</taxon>
        <taxon>PACMAD clade</taxon>
        <taxon>Panicoideae</taxon>
        <taxon>Panicodae</taxon>
        <taxon>Paniceae</taxon>
        <taxon>Cenchrinae</taxon>
        <taxon>Setaria</taxon>
    </lineage>
</organism>
<dbReference type="PANTHER" id="PTHR33086">
    <property type="entry name" value="OS05G0468200 PROTEIN-RELATED"/>
    <property type="match status" value="1"/>
</dbReference>
<sequence>MAEQQGIIVIALSFRRECRDDDLFYFLVYDNIDASLSMINYLPDLYQATGASLQPVPNRTVGGACELLLMARELTNELPPVLCVFPPAAWAANSACPWQIKGRRFPRGEIREPFMATTAFSFQGKGFWADLAQGLVYCDLHRTTSDCNSSVDFGFIGSPGGCKLDVAETLRLRDEPTNLTRIMGCSGDSSIWFICIDCATEYGDDSVTMWTLQPPHGRWKEEWKFSTRELWGFDGFKEAGLPEAPPEFPVLTADGHLCVVLTDQRGSFEDDVLVGHICGIDVPNEASSKGQYHAMVGENDLVSLEHEISDVSERLMALEADRSFLEHSVNSLRNGKAGEELIRDITSRLRELRKIS</sequence>
<gene>
    <name evidence="2" type="ORF">SEVIR_9G051900v2</name>
</gene>
<reference evidence="2" key="1">
    <citation type="submission" date="2019-03" db="EMBL/GenBank/DDBJ databases">
        <title>WGS assembly of Setaria viridis.</title>
        <authorList>
            <person name="Huang P."/>
            <person name="Jenkins J."/>
            <person name="Grimwood J."/>
            <person name="Barry K."/>
            <person name="Healey A."/>
            <person name="Mamidi S."/>
            <person name="Sreedasyam A."/>
            <person name="Shu S."/>
            <person name="Feldman M."/>
            <person name="Wu J."/>
            <person name="Yu Y."/>
            <person name="Chen C."/>
            <person name="Johnson J."/>
            <person name="Rokhsar D."/>
            <person name="Baxter I."/>
            <person name="Schmutz J."/>
            <person name="Brutnell T."/>
            <person name="Kellogg E."/>
        </authorList>
    </citation>
    <scope>NUCLEOTIDE SEQUENCE [LARGE SCALE GENOMIC DNA]</scope>
</reference>
<protein>
    <recommendedName>
        <fullName evidence="1">DUF1618 domain-containing protein</fullName>
    </recommendedName>
</protein>
<evidence type="ECO:0000313" key="2">
    <source>
        <dbReference type="EMBL" id="TKV90788.1"/>
    </source>
</evidence>